<proteinExistence type="predicted"/>
<dbReference type="RefSeq" id="WP_058750139.1">
    <property type="nucleotide sequence ID" value="NZ_LDRC01000058.1"/>
</dbReference>
<dbReference type="GO" id="GO:0008713">
    <property type="term" value="F:ADP-heptose-lipopolysaccharide heptosyltransferase activity"/>
    <property type="evidence" value="ECO:0007669"/>
    <property type="project" value="TreeGrafter"/>
</dbReference>
<comment type="caution">
    <text evidence="3">The sequence shown here is derived from an EMBL/GenBank/DDBJ whole genome shotgun (WGS) entry which is preliminary data.</text>
</comment>
<dbReference type="PANTHER" id="PTHR30160:SF1">
    <property type="entry name" value="LIPOPOLYSACCHARIDE 1,2-N-ACETYLGLUCOSAMINETRANSFERASE-RELATED"/>
    <property type="match status" value="1"/>
</dbReference>
<sequence length="338" mass="34138">MTAVPALPPSDGRPDLLVLRAIKLGDALVAVPALHALRRAFPGHRITLATTAWLAPVVELLPVDVHLAQHGLDHPIAAPAGAVDVAVNLHGAGPESSDLVAALGARRVIGHADPTHGHEGPVWPDDVHERERWADLLTWHGVPADPDEVAIARPVAPSVAPGAAVVHIGAFHGARHWPTDRFAAVVRGLRERGLDVVLTGGADDVERATAVAQAAGLPPEAVLAGALELQAFAGVIASAALVVTVDTGAAHLASAYGIPSVVVFGPAPPEAWGPPATGPHVVLTDASVRRGDVFAEDPDPALLAVGVEDVLAAVDSLPVDPAAAAAAAAAPAGPVPSP</sequence>
<protein>
    <submittedName>
        <fullName evidence="3">Glycosyl transferase</fullName>
    </submittedName>
</protein>
<dbReference type="EMBL" id="LDRC01000058">
    <property type="protein sequence ID" value="KTR51208.1"/>
    <property type="molecule type" value="Genomic_DNA"/>
</dbReference>
<evidence type="ECO:0000256" key="2">
    <source>
        <dbReference type="ARBA" id="ARBA00022679"/>
    </source>
</evidence>
<gene>
    <name evidence="3" type="ORF">NS359_11305</name>
</gene>
<organism evidence="3 4">
    <name type="scientific">Curtobacterium oceanosedimentum</name>
    <dbReference type="NCBI Taxonomy" id="465820"/>
    <lineage>
        <taxon>Bacteria</taxon>
        <taxon>Bacillati</taxon>
        <taxon>Actinomycetota</taxon>
        <taxon>Actinomycetes</taxon>
        <taxon>Micrococcales</taxon>
        <taxon>Microbacteriaceae</taxon>
        <taxon>Curtobacterium</taxon>
    </lineage>
</organism>
<name>A0A147DP22_9MICO</name>
<dbReference type="PATRIC" id="fig|465820.4.peg.2442"/>
<keyword evidence="1" id="KW-0328">Glycosyltransferase</keyword>
<dbReference type="InterPro" id="IPR002201">
    <property type="entry name" value="Glyco_trans_9"/>
</dbReference>
<evidence type="ECO:0000313" key="3">
    <source>
        <dbReference type="EMBL" id="KTR51208.1"/>
    </source>
</evidence>
<keyword evidence="2 3" id="KW-0808">Transferase</keyword>
<dbReference type="GO" id="GO:0009244">
    <property type="term" value="P:lipopolysaccharide core region biosynthetic process"/>
    <property type="evidence" value="ECO:0007669"/>
    <property type="project" value="TreeGrafter"/>
</dbReference>
<accession>A0A147DP22</accession>
<dbReference type="Proteomes" id="UP000072763">
    <property type="component" value="Unassembled WGS sequence"/>
</dbReference>
<dbReference type="GO" id="GO:0005829">
    <property type="term" value="C:cytosol"/>
    <property type="evidence" value="ECO:0007669"/>
    <property type="project" value="TreeGrafter"/>
</dbReference>
<dbReference type="STRING" id="465820.NS263_03430"/>
<evidence type="ECO:0000313" key="4">
    <source>
        <dbReference type="Proteomes" id="UP000072763"/>
    </source>
</evidence>
<dbReference type="SUPFAM" id="SSF53756">
    <property type="entry name" value="UDP-Glycosyltransferase/glycogen phosphorylase"/>
    <property type="match status" value="1"/>
</dbReference>
<dbReference type="AlphaFoldDB" id="A0A147DP22"/>
<evidence type="ECO:0000256" key="1">
    <source>
        <dbReference type="ARBA" id="ARBA00022676"/>
    </source>
</evidence>
<dbReference type="Gene3D" id="3.40.50.2000">
    <property type="entry name" value="Glycogen Phosphorylase B"/>
    <property type="match status" value="2"/>
</dbReference>
<dbReference type="Pfam" id="PF01075">
    <property type="entry name" value="Glyco_transf_9"/>
    <property type="match status" value="1"/>
</dbReference>
<reference evidence="3 4" key="1">
    <citation type="journal article" date="2016" name="Front. Microbiol.">
        <title>Genomic Resource of Rice Seed Associated Bacteria.</title>
        <authorList>
            <person name="Midha S."/>
            <person name="Bansal K."/>
            <person name="Sharma S."/>
            <person name="Kumar N."/>
            <person name="Patil P.P."/>
            <person name="Chaudhry V."/>
            <person name="Patil P.B."/>
        </authorList>
    </citation>
    <scope>NUCLEOTIDE SEQUENCE [LARGE SCALE GENOMIC DNA]</scope>
    <source>
        <strain evidence="3 4">NS359</strain>
    </source>
</reference>
<dbReference type="OrthoDB" id="9807356at2"/>
<dbReference type="InterPro" id="IPR051199">
    <property type="entry name" value="LPS_LOS_Heptosyltrfase"/>
</dbReference>
<dbReference type="PANTHER" id="PTHR30160">
    <property type="entry name" value="TETRAACYLDISACCHARIDE 4'-KINASE-RELATED"/>
    <property type="match status" value="1"/>
</dbReference>
<dbReference type="CDD" id="cd03789">
    <property type="entry name" value="GT9_LPS_heptosyltransferase"/>
    <property type="match status" value="1"/>
</dbReference>